<dbReference type="EMBL" id="AWUE01014619">
    <property type="protein sequence ID" value="OMP02524.1"/>
    <property type="molecule type" value="Genomic_DNA"/>
</dbReference>
<accession>A0A1R3K645</accession>
<feature type="signal peptide" evidence="1">
    <location>
        <begin position="1"/>
        <end position="27"/>
    </location>
</feature>
<comment type="caution">
    <text evidence="2">The sequence shown here is derived from an EMBL/GenBank/DDBJ whole genome shotgun (WGS) entry which is preliminary data.</text>
</comment>
<feature type="chain" id="PRO_5010225462" description="Phytosulfokine-beta" evidence="1">
    <location>
        <begin position="28"/>
        <end position="85"/>
    </location>
</feature>
<dbReference type="OrthoDB" id="995289at2759"/>
<keyword evidence="3" id="KW-1185">Reference proteome</keyword>
<evidence type="ECO:0008006" key="4">
    <source>
        <dbReference type="Google" id="ProtNLM"/>
    </source>
</evidence>
<evidence type="ECO:0000256" key="1">
    <source>
        <dbReference type="SAM" id="SignalP"/>
    </source>
</evidence>
<sequence length="85" mass="9269">MKFPSSPVVFFFLSLMFCFFIISSVHGKVETTKQLLLNDAGNSVHMEGGAKCGKEKNGDCRQGKGGAAEETVLDEDYIYTTSIVP</sequence>
<evidence type="ECO:0000313" key="3">
    <source>
        <dbReference type="Proteomes" id="UP000187203"/>
    </source>
</evidence>
<dbReference type="Proteomes" id="UP000187203">
    <property type="component" value="Unassembled WGS sequence"/>
</dbReference>
<gene>
    <name evidence="2" type="ORF">COLO4_11031</name>
</gene>
<name>A0A1R3K645_9ROSI</name>
<dbReference type="AlphaFoldDB" id="A0A1R3K645"/>
<evidence type="ECO:0000313" key="2">
    <source>
        <dbReference type="EMBL" id="OMP02524.1"/>
    </source>
</evidence>
<reference evidence="3" key="1">
    <citation type="submission" date="2013-09" db="EMBL/GenBank/DDBJ databases">
        <title>Corchorus olitorius genome sequencing.</title>
        <authorList>
            <person name="Alam M."/>
            <person name="Haque M.S."/>
            <person name="Islam M.S."/>
            <person name="Emdad E.M."/>
            <person name="Islam M.M."/>
            <person name="Ahmed B."/>
            <person name="Halim A."/>
            <person name="Hossen Q.M.M."/>
            <person name="Hossain M.Z."/>
            <person name="Ahmed R."/>
            <person name="Khan M.M."/>
            <person name="Islam R."/>
            <person name="Rashid M.M."/>
            <person name="Khan S.A."/>
            <person name="Rahman M.S."/>
            <person name="Alam M."/>
            <person name="Yahiya A.S."/>
            <person name="Khan M.S."/>
            <person name="Azam M.S."/>
            <person name="Haque T."/>
            <person name="Lashkar M.Z.H."/>
            <person name="Akhand A.I."/>
            <person name="Morshed G."/>
            <person name="Roy S."/>
            <person name="Uddin K.S."/>
            <person name="Rabeya T."/>
            <person name="Hossain A.S."/>
            <person name="Chowdhury A."/>
            <person name="Snigdha A.R."/>
            <person name="Mortoza M.S."/>
            <person name="Matin S.A."/>
            <person name="Hoque S.M.E."/>
            <person name="Islam M.K."/>
            <person name="Roy D.K."/>
            <person name="Haider R."/>
            <person name="Moosa M.M."/>
            <person name="Elias S.M."/>
            <person name="Hasan A.M."/>
            <person name="Jahan S."/>
            <person name="Shafiuddin M."/>
            <person name="Mahmood N."/>
            <person name="Shommy N.S."/>
        </authorList>
    </citation>
    <scope>NUCLEOTIDE SEQUENCE [LARGE SCALE GENOMIC DNA]</scope>
    <source>
        <strain evidence="3">cv. O-4</strain>
    </source>
</reference>
<organism evidence="2 3">
    <name type="scientific">Corchorus olitorius</name>
    <dbReference type="NCBI Taxonomy" id="93759"/>
    <lineage>
        <taxon>Eukaryota</taxon>
        <taxon>Viridiplantae</taxon>
        <taxon>Streptophyta</taxon>
        <taxon>Embryophyta</taxon>
        <taxon>Tracheophyta</taxon>
        <taxon>Spermatophyta</taxon>
        <taxon>Magnoliopsida</taxon>
        <taxon>eudicotyledons</taxon>
        <taxon>Gunneridae</taxon>
        <taxon>Pentapetalae</taxon>
        <taxon>rosids</taxon>
        <taxon>malvids</taxon>
        <taxon>Malvales</taxon>
        <taxon>Malvaceae</taxon>
        <taxon>Grewioideae</taxon>
        <taxon>Apeibeae</taxon>
        <taxon>Corchorus</taxon>
    </lineage>
</organism>
<proteinExistence type="predicted"/>
<keyword evidence="1" id="KW-0732">Signal</keyword>
<protein>
    <recommendedName>
        <fullName evidence="4">Phytosulfokine-beta</fullName>
    </recommendedName>
</protein>